<evidence type="ECO:0000313" key="3">
    <source>
        <dbReference type="Proteomes" id="UP000230066"/>
    </source>
</evidence>
<accession>A0A4E0RSA6</accession>
<evidence type="ECO:0000256" key="1">
    <source>
        <dbReference type="SAM" id="MobiDB-lite"/>
    </source>
</evidence>
<reference evidence="2" key="1">
    <citation type="submission" date="2019-03" db="EMBL/GenBank/DDBJ databases">
        <title>Improved annotation for the trematode Fasciola hepatica.</title>
        <authorList>
            <person name="Choi Y.-J."/>
            <person name="Martin J."/>
            <person name="Mitreva M."/>
        </authorList>
    </citation>
    <scope>NUCLEOTIDE SEQUENCE [LARGE SCALE GENOMIC DNA]</scope>
</reference>
<evidence type="ECO:0000313" key="2">
    <source>
        <dbReference type="EMBL" id="THD29104.1"/>
    </source>
</evidence>
<comment type="caution">
    <text evidence="2">The sequence shown here is derived from an EMBL/GenBank/DDBJ whole genome shotgun (WGS) entry which is preliminary data.</text>
</comment>
<dbReference type="Proteomes" id="UP000230066">
    <property type="component" value="Unassembled WGS sequence"/>
</dbReference>
<sequence>MAKQMRKDIGDFDVPELSHPNYRQLDWGPDLLTKRGFRLFKGVSYWTEKEPHHGLATQCDEPMSPEEIRGLFRKYQNPNVVSFFYDAALLRECDQQQNMIGKNVENLIGCQRALINSRQFMNKCEQRLLKECGMIEDIRVSTDQRPRSRRYLSRKHSLGTILHSPMPFRYSKYDPNRKARCSWSGIRWKTRFHSRSSTKYRASSAPGKMSIAFQPSRMSNIARARRIFMASQTVPEVADAIAKRASSVDSKQMKFLFKLAGLALDMCPAVPTNHVQITRLKKSRSRENDKRPSRLSRRSHRIISPQLEL</sequence>
<dbReference type="EMBL" id="JXXN02000008">
    <property type="protein sequence ID" value="THD29104.1"/>
    <property type="molecule type" value="Genomic_DNA"/>
</dbReference>
<proteinExistence type="predicted"/>
<protein>
    <submittedName>
        <fullName evidence="2">Uncharacterized protein</fullName>
    </submittedName>
</protein>
<feature type="region of interest" description="Disordered" evidence="1">
    <location>
        <begin position="281"/>
        <end position="309"/>
    </location>
</feature>
<organism evidence="2 3">
    <name type="scientific">Fasciola hepatica</name>
    <name type="common">Liver fluke</name>
    <dbReference type="NCBI Taxonomy" id="6192"/>
    <lineage>
        <taxon>Eukaryota</taxon>
        <taxon>Metazoa</taxon>
        <taxon>Spiralia</taxon>
        <taxon>Lophotrochozoa</taxon>
        <taxon>Platyhelminthes</taxon>
        <taxon>Trematoda</taxon>
        <taxon>Digenea</taxon>
        <taxon>Plagiorchiida</taxon>
        <taxon>Echinostomata</taxon>
        <taxon>Echinostomatoidea</taxon>
        <taxon>Fasciolidae</taxon>
        <taxon>Fasciola</taxon>
    </lineage>
</organism>
<dbReference type="AlphaFoldDB" id="A0A4E0RSA6"/>
<name>A0A4E0RSA6_FASHE</name>
<keyword evidence="3" id="KW-1185">Reference proteome</keyword>
<gene>
    <name evidence="2" type="ORF">D915_000051</name>
</gene>